<keyword evidence="8" id="KW-1185">Reference proteome</keyword>
<evidence type="ECO:0000313" key="7">
    <source>
        <dbReference type="EMBL" id="MFD2914913.1"/>
    </source>
</evidence>
<keyword evidence="4" id="KW-0676">Redox-active center</keyword>
<dbReference type="CDD" id="cd02966">
    <property type="entry name" value="TlpA_like_family"/>
    <property type="match status" value="1"/>
</dbReference>
<keyword evidence="5" id="KW-0732">Signal</keyword>
<feature type="signal peptide" evidence="5">
    <location>
        <begin position="1"/>
        <end position="19"/>
    </location>
</feature>
<dbReference type="EMBL" id="JBHUOS010000001">
    <property type="protein sequence ID" value="MFD2914913.1"/>
    <property type="molecule type" value="Genomic_DNA"/>
</dbReference>
<dbReference type="PROSITE" id="PS51352">
    <property type="entry name" value="THIOREDOXIN_2"/>
    <property type="match status" value="1"/>
</dbReference>
<dbReference type="Proteomes" id="UP001597548">
    <property type="component" value="Unassembled WGS sequence"/>
</dbReference>
<comment type="caution">
    <text evidence="7">The sequence shown here is derived from an EMBL/GenBank/DDBJ whole genome shotgun (WGS) entry which is preliminary data.</text>
</comment>
<sequence>MKKIIHIAFICLCITSCEAQPEPTQFSQEALNATFIDIEGESVTFQKILDANKGQTVLIDIWASWCRDCIVGLPNLKALQDQYKDLTYVFLSMDKTQTSWKNSIKKYDITGEHYFMPSGWKGPFSDFVDLDWVPRYMVIDAESNIKLFRAIKASDPKIKEYLK</sequence>
<proteinExistence type="predicted"/>
<name>A0ABW5ZS89_9FLAO</name>
<evidence type="ECO:0000256" key="2">
    <source>
        <dbReference type="ARBA" id="ARBA00022748"/>
    </source>
</evidence>
<dbReference type="SUPFAM" id="SSF52833">
    <property type="entry name" value="Thioredoxin-like"/>
    <property type="match status" value="1"/>
</dbReference>
<dbReference type="InterPro" id="IPR036249">
    <property type="entry name" value="Thioredoxin-like_sf"/>
</dbReference>
<evidence type="ECO:0000256" key="3">
    <source>
        <dbReference type="ARBA" id="ARBA00023157"/>
    </source>
</evidence>
<keyword evidence="2" id="KW-0201">Cytochrome c-type biogenesis</keyword>
<reference evidence="8" key="1">
    <citation type="journal article" date="2019" name="Int. J. Syst. Evol. Microbiol.">
        <title>The Global Catalogue of Microorganisms (GCM) 10K type strain sequencing project: providing services to taxonomists for standard genome sequencing and annotation.</title>
        <authorList>
            <consortium name="The Broad Institute Genomics Platform"/>
            <consortium name="The Broad Institute Genome Sequencing Center for Infectious Disease"/>
            <person name="Wu L."/>
            <person name="Ma J."/>
        </authorList>
    </citation>
    <scope>NUCLEOTIDE SEQUENCE [LARGE SCALE GENOMIC DNA]</scope>
    <source>
        <strain evidence="8">KCTC 32514</strain>
    </source>
</reference>
<dbReference type="InterPro" id="IPR050553">
    <property type="entry name" value="Thioredoxin_ResA/DsbE_sf"/>
</dbReference>
<evidence type="ECO:0000259" key="6">
    <source>
        <dbReference type="PROSITE" id="PS51352"/>
    </source>
</evidence>
<dbReference type="InterPro" id="IPR012336">
    <property type="entry name" value="Thioredoxin-like_fold"/>
</dbReference>
<gene>
    <name evidence="7" type="ORF">ACFS29_04625</name>
</gene>
<feature type="domain" description="Thioredoxin" evidence="6">
    <location>
        <begin position="24"/>
        <end position="163"/>
    </location>
</feature>
<protein>
    <submittedName>
        <fullName evidence="7">TlpA family protein disulfide reductase</fullName>
    </submittedName>
</protein>
<comment type="subcellular location">
    <subcellularLocation>
        <location evidence="1">Cell envelope</location>
    </subcellularLocation>
</comment>
<keyword evidence="3" id="KW-1015">Disulfide bond</keyword>
<organism evidence="7 8">
    <name type="scientific">Psychroserpens luteus</name>
    <dbReference type="NCBI Taxonomy" id="1434066"/>
    <lineage>
        <taxon>Bacteria</taxon>
        <taxon>Pseudomonadati</taxon>
        <taxon>Bacteroidota</taxon>
        <taxon>Flavobacteriia</taxon>
        <taxon>Flavobacteriales</taxon>
        <taxon>Flavobacteriaceae</taxon>
        <taxon>Psychroserpens</taxon>
    </lineage>
</organism>
<dbReference type="PANTHER" id="PTHR42852">
    <property type="entry name" value="THIOL:DISULFIDE INTERCHANGE PROTEIN DSBE"/>
    <property type="match status" value="1"/>
</dbReference>
<feature type="chain" id="PRO_5047109539" evidence="5">
    <location>
        <begin position="20"/>
        <end position="163"/>
    </location>
</feature>
<dbReference type="Gene3D" id="3.40.30.10">
    <property type="entry name" value="Glutaredoxin"/>
    <property type="match status" value="1"/>
</dbReference>
<evidence type="ECO:0000313" key="8">
    <source>
        <dbReference type="Proteomes" id="UP001597548"/>
    </source>
</evidence>
<evidence type="ECO:0000256" key="5">
    <source>
        <dbReference type="SAM" id="SignalP"/>
    </source>
</evidence>
<evidence type="ECO:0000256" key="1">
    <source>
        <dbReference type="ARBA" id="ARBA00004196"/>
    </source>
</evidence>
<dbReference type="RefSeq" id="WP_194507420.1">
    <property type="nucleotide sequence ID" value="NZ_JADILU010000003.1"/>
</dbReference>
<dbReference type="InterPro" id="IPR013766">
    <property type="entry name" value="Thioredoxin_domain"/>
</dbReference>
<dbReference type="PANTHER" id="PTHR42852:SF6">
    <property type="entry name" value="THIOL:DISULFIDE INTERCHANGE PROTEIN DSBE"/>
    <property type="match status" value="1"/>
</dbReference>
<accession>A0ABW5ZS89</accession>
<dbReference type="Pfam" id="PF13905">
    <property type="entry name" value="Thioredoxin_8"/>
    <property type="match status" value="1"/>
</dbReference>
<evidence type="ECO:0000256" key="4">
    <source>
        <dbReference type="ARBA" id="ARBA00023284"/>
    </source>
</evidence>